<dbReference type="GO" id="GO:0065003">
    <property type="term" value="P:protein-containing complex assembly"/>
    <property type="evidence" value="ECO:0007669"/>
    <property type="project" value="InterPro"/>
</dbReference>
<dbReference type="GO" id="GO:0016163">
    <property type="term" value="F:nitrogenase activity"/>
    <property type="evidence" value="ECO:0007669"/>
    <property type="project" value="InterPro"/>
</dbReference>
<evidence type="ECO:0000256" key="5">
    <source>
        <dbReference type="ARBA" id="ARBA00023231"/>
    </source>
</evidence>
<evidence type="ECO:0000256" key="3">
    <source>
        <dbReference type="ARBA" id="ARBA00011002"/>
    </source>
</evidence>
<dbReference type="CDD" id="cd01968">
    <property type="entry name" value="Nitrogenase_NifE_I"/>
    <property type="match status" value="1"/>
</dbReference>
<comment type="pathway">
    <text evidence="2">Cofactor biosynthesis; Fe-Mo cofactor biosynthesis.</text>
</comment>
<dbReference type="InterPro" id="IPR005973">
    <property type="entry name" value="NifE"/>
</dbReference>
<dbReference type="EMBL" id="CP088147">
    <property type="protein sequence ID" value="UTU53076.1"/>
    <property type="molecule type" value="Genomic_DNA"/>
</dbReference>
<keyword evidence="9" id="KW-1185">Reference proteome</keyword>
<dbReference type="AlphaFoldDB" id="A0AB38TF56"/>
<sequence length="494" mass="54568">MSSLSAKIKDAFDEPACDKNRGKDAKARKEGCSKSLTPGAAAGGCAFDGAKIVLQPITDVAHLVHAPLACEGNSWDNRGAVSSGPTLWRTSFTTDLTELDLVMGQGERKLFKAIREIKHTYAPPAIFVYSTCVTALIGDDIEAVCKRATEKFGLAVVPINAPGLAGSKNLGNKLAAEALLDHVIGTVEPDDPGPYDINILGEFNLSGEFWLVKPLLDRLGIRVRACIPGDARYRDIASAHRARAAMIVCSTALISLARKMEERWDIPFFEGSFYGISDTSQALRNLVRLLVRKGADPEILERTETLIAQQEAIAWKKLESYRQRLQGKRVLLNTGGVKSWSVVRALMEIGIEIVGTSVKKSTVQDKERIKQVLKHDKHMFEYMAARELYAMLSEHRADIMLSGGRTQFIALKAKTPWLDINQERQHPYAGYAGMVELVRQIDLAIHNPVWSQVRQPAPWDCQPDLKDELPCTKKESGHLFDEFAGATAHEFSEC</sequence>
<dbReference type="KEGG" id="mcic:A4R28_21920"/>
<evidence type="ECO:0000256" key="1">
    <source>
        <dbReference type="ARBA" id="ARBA00003171"/>
    </source>
</evidence>
<organism evidence="8 9">
    <name type="scientific">Mesorhizobium ciceri</name>
    <dbReference type="NCBI Taxonomy" id="39645"/>
    <lineage>
        <taxon>Bacteria</taxon>
        <taxon>Pseudomonadati</taxon>
        <taxon>Pseudomonadota</taxon>
        <taxon>Alphaproteobacteria</taxon>
        <taxon>Hyphomicrobiales</taxon>
        <taxon>Phyllobacteriaceae</taxon>
        <taxon>Mesorhizobium</taxon>
    </lineage>
</organism>
<proteinExistence type="inferred from homology"/>
<protein>
    <recommendedName>
        <fullName evidence="4">Nitrogenase iron-molybdenum cofactor biosynthesis protein NifE</fullName>
    </recommendedName>
</protein>
<evidence type="ECO:0000313" key="9">
    <source>
        <dbReference type="Proteomes" id="UP001060070"/>
    </source>
</evidence>
<accession>A0AB38TF56</accession>
<comment type="function">
    <text evidence="1">This protein may play a role in the biosynthesis of the prosthetic group of nitrogenase (FeMo cofactor).</text>
</comment>
<evidence type="ECO:0000256" key="6">
    <source>
        <dbReference type="RuleBase" id="RU004021"/>
    </source>
</evidence>
<dbReference type="InterPro" id="IPR000510">
    <property type="entry name" value="Nase/OxRdtase_comp1"/>
</dbReference>
<comment type="similarity">
    <text evidence="3 6">Belongs to the NifD/NifK/NifE/NifN family.</text>
</comment>
<evidence type="ECO:0000259" key="7">
    <source>
        <dbReference type="Pfam" id="PF00148"/>
    </source>
</evidence>
<feature type="domain" description="Nitrogenase/oxidoreductase component 1" evidence="7">
    <location>
        <begin position="45"/>
        <end position="443"/>
    </location>
</feature>
<dbReference type="NCBIfam" id="TIGR01283">
    <property type="entry name" value="nifE"/>
    <property type="match status" value="1"/>
</dbReference>
<evidence type="ECO:0000256" key="2">
    <source>
        <dbReference type="ARBA" id="ARBA00005155"/>
    </source>
</evidence>
<dbReference type="SUPFAM" id="SSF53807">
    <property type="entry name" value="Helical backbone' metal receptor"/>
    <property type="match status" value="1"/>
</dbReference>
<evidence type="ECO:0000256" key="4">
    <source>
        <dbReference type="ARBA" id="ARBA00013280"/>
    </source>
</evidence>
<name>A0AB38TF56_9HYPH</name>
<dbReference type="PANTHER" id="PTHR42956">
    <property type="entry name" value="NITROGENASE IRON-MOLYBDENUM COFACTOR BIOSYNTHESIS PROTEIN NIFE"/>
    <property type="match status" value="1"/>
</dbReference>
<dbReference type="InterPro" id="IPR000318">
    <property type="entry name" value="Nase_comp1_CS"/>
</dbReference>
<dbReference type="PANTHER" id="PTHR42956:SF1">
    <property type="entry name" value="NITROGENASE IRON-MOLYBDENUM COFACTOR BIOSYNTHESIS PROTEIN NIFE"/>
    <property type="match status" value="1"/>
</dbReference>
<dbReference type="InterPro" id="IPR049939">
    <property type="entry name" value="NifE-like"/>
</dbReference>
<keyword evidence="5 6" id="KW-0535">Nitrogen fixation</keyword>
<dbReference type="Gene3D" id="3.40.50.12380">
    <property type="entry name" value="Nitrogenase MoFe cofactor biosynthesis protein NifE, C-terminal"/>
    <property type="match status" value="1"/>
</dbReference>
<dbReference type="Proteomes" id="UP001060070">
    <property type="component" value="Chromosome"/>
</dbReference>
<dbReference type="RefSeq" id="WP_024505264.1">
    <property type="nucleotide sequence ID" value="NZ_CP015062.1"/>
</dbReference>
<dbReference type="Pfam" id="PF00148">
    <property type="entry name" value="Oxidored_nitro"/>
    <property type="match status" value="1"/>
</dbReference>
<dbReference type="Gene3D" id="3.40.50.1980">
    <property type="entry name" value="Nitrogenase molybdenum iron protein domain"/>
    <property type="match status" value="1"/>
</dbReference>
<gene>
    <name evidence="8" type="primary">nifE</name>
    <name evidence="8" type="ORF">LRP29_06490</name>
</gene>
<dbReference type="PROSITE" id="PS00699">
    <property type="entry name" value="NITROGENASE_1_1"/>
    <property type="match status" value="1"/>
</dbReference>
<dbReference type="PROSITE" id="PS00090">
    <property type="entry name" value="NITROGENASE_1_2"/>
    <property type="match status" value="1"/>
</dbReference>
<evidence type="ECO:0000313" key="8">
    <source>
        <dbReference type="EMBL" id="UTU53076.1"/>
    </source>
</evidence>
<reference evidence="8 9" key="1">
    <citation type="journal article" date="2022" name="Microbiol. Resour. Announc.">
        <title>Complete Genome Sequence of Mesorhizobium ciceri Strain R30, a Rhizobium Used as a Commercial Inoculant for Chickpea in Argentina.</title>
        <authorList>
            <person name="Foresto E."/>
            <person name="Revale S."/>
            <person name="Primo E."/>
            <person name="Nievas F."/>
            <person name="Carezzano E."/>
            <person name="Puente M."/>
            <person name="Alzari P."/>
            <person name="Mart M."/>
            <person name="Ben-Assaya M."/>
            <person name="Mornico D."/>
            <person name="Santoro M."/>
            <person name="Mart F."/>
            <person name="Giordano W."/>
            <person name="Bogino P."/>
        </authorList>
    </citation>
    <scope>NUCLEOTIDE SEQUENCE [LARGE SCALE GENOMIC DNA]</scope>
    <source>
        <strain evidence="8 9">R30</strain>
    </source>
</reference>